<dbReference type="Proteomes" id="UP000314983">
    <property type="component" value="Chromosome 5"/>
</dbReference>
<feature type="domain" description="Chemokine interleukin-8-like" evidence="4">
    <location>
        <begin position="129"/>
        <end position="181"/>
    </location>
</feature>
<dbReference type="InterPro" id="IPR039809">
    <property type="entry name" value="Chemokine_b/g/d"/>
</dbReference>
<dbReference type="Pfam" id="PF00048">
    <property type="entry name" value="IL8"/>
    <property type="match status" value="2"/>
</dbReference>
<evidence type="ECO:0000313" key="6">
    <source>
        <dbReference type="Proteomes" id="UP000314983"/>
    </source>
</evidence>
<feature type="signal peptide" evidence="3">
    <location>
        <begin position="1"/>
        <end position="27"/>
    </location>
</feature>
<dbReference type="AlphaFoldDB" id="A0AAY5EHR0"/>
<evidence type="ECO:0000259" key="4">
    <source>
        <dbReference type="Pfam" id="PF00048"/>
    </source>
</evidence>
<keyword evidence="6" id="KW-1185">Reference proteome</keyword>
<dbReference type="GO" id="GO:0008009">
    <property type="term" value="F:chemokine activity"/>
    <property type="evidence" value="ECO:0007669"/>
    <property type="project" value="InterPro"/>
</dbReference>
<feature type="region of interest" description="Disordered" evidence="2">
    <location>
        <begin position="93"/>
        <end position="114"/>
    </location>
</feature>
<feature type="compositionally biased region" description="Low complexity" evidence="2">
    <location>
        <begin position="193"/>
        <end position="212"/>
    </location>
</feature>
<evidence type="ECO:0000313" key="5">
    <source>
        <dbReference type="Ensembl" id="ENSEEEP00000056521.1"/>
    </source>
</evidence>
<dbReference type="Gene3D" id="2.40.50.40">
    <property type="match status" value="2"/>
</dbReference>
<gene>
    <name evidence="5" type="primary">LOC118241419</name>
</gene>
<evidence type="ECO:0000256" key="3">
    <source>
        <dbReference type="SAM" id="SignalP"/>
    </source>
</evidence>
<feature type="compositionally biased region" description="Low complexity" evidence="2">
    <location>
        <begin position="96"/>
        <end position="114"/>
    </location>
</feature>
<feature type="chain" id="PRO_5044240160" description="Chemokine interleukin-8-like domain-containing protein" evidence="3">
    <location>
        <begin position="28"/>
        <end position="220"/>
    </location>
</feature>
<keyword evidence="1" id="KW-0202">Cytokine</keyword>
<dbReference type="SUPFAM" id="SSF54117">
    <property type="entry name" value="Interleukin 8-like chemokines"/>
    <property type="match status" value="2"/>
</dbReference>
<sequence>MHTNTAVMRSLAIIVIIAFTAWTITDAQKINPCCVKVSTAKVKEPIIGYTLQRENLPCIRAVVFQTESGFFCIDPQQPWVKEKVMQLRLAQKNKLSPSSPSSPSSSSPSRPVSPRLITSTVRDAQKINPCCVKVSTAKVKEPIIGYTLQRENLPCIRAVVFQTESGFFCIDPQQPWVKEKVMELRLAQKNKLSPSSPSSPSSSSPSRPVSPRLITSTVRG</sequence>
<proteinExistence type="predicted"/>
<name>A0AAY5EHR0_ELEEL</name>
<dbReference type="Ensembl" id="ENSEEET00000054950.1">
    <property type="protein sequence ID" value="ENSEEEP00000056521.1"/>
    <property type="gene ID" value="ENSEEEG00000007363.2"/>
</dbReference>
<dbReference type="PANTHER" id="PTHR12015:SF165">
    <property type="entry name" value="CHEMOKINE (C-C MOTIF) LIGAND 34A, DUPLICATE 4-RELATED"/>
    <property type="match status" value="1"/>
</dbReference>
<keyword evidence="3" id="KW-0732">Signal</keyword>
<evidence type="ECO:0000256" key="2">
    <source>
        <dbReference type="SAM" id="MobiDB-lite"/>
    </source>
</evidence>
<dbReference type="InterPro" id="IPR001811">
    <property type="entry name" value="Chemokine_IL8-like_dom"/>
</dbReference>
<dbReference type="GeneTree" id="ENSGT01000000214711"/>
<feature type="domain" description="Chemokine interleukin-8-like" evidence="4">
    <location>
        <begin position="32"/>
        <end position="85"/>
    </location>
</feature>
<organism evidence="5 6">
    <name type="scientific">Electrophorus electricus</name>
    <name type="common">Electric eel</name>
    <name type="synonym">Gymnotus electricus</name>
    <dbReference type="NCBI Taxonomy" id="8005"/>
    <lineage>
        <taxon>Eukaryota</taxon>
        <taxon>Metazoa</taxon>
        <taxon>Chordata</taxon>
        <taxon>Craniata</taxon>
        <taxon>Vertebrata</taxon>
        <taxon>Euteleostomi</taxon>
        <taxon>Actinopterygii</taxon>
        <taxon>Neopterygii</taxon>
        <taxon>Teleostei</taxon>
        <taxon>Ostariophysi</taxon>
        <taxon>Gymnotiformes</taxon>
        <taxon>Gymnotoidei</taxon>
        <taxon>Gymnotidae</taxon>
        <taxon>Electrophorus</taxon>
    </lineage>
</organism>
<dbReference type="InterPro" id="IPR036048">
    <property type="entry name" value="Interleukin_8-like_sf"/>
</dbReference>
<feature type="region of interest" description="Disordered" evidence="2">
    <location>
        <begin position="188"/>
        <end position="220"/>
    </location>
</feature>
<dbReference type="GO" id="GO:0006955">
    <property type="term" value="P:immune response"/>
    <property type="evidence" value="ECO:0007669"/>
    <property type="project" value="InterPro"/>
</dbReference>
<reference evidence="5" key="2">
    <citation type="submission" date="2025-08" db="UniProtKB">
        <authorList>
            <consortium name="Ensembl"/>
        </authorList>
    </citation>
    <scope>IDENTIFICATION</scope>
</reference>
<protein>
    <recommendedName>
        <fullName evidence="4">Chemokine interleukin-8-like domain-containing protein</fullName>
    </recommendedName>
</protein>
<reference evidence="5 6" key="1">
    <citation type="submission" date="2020-05" db="EMBL/GenBank/DDBJ databases">
        <title>Electrophorus electricus (electric eel) genome, fEleEle1, primary haplotype.</title>
        <authorList>
            <person name="Myers G."/>
            <person name="Meyer A."/>
            <person name="Fedrigo O."/>
            <person name="Formenti G."/>
            <person name="Rhie A."/>
            <person name="Tracey A."/>
            <person name="Sims Y."/>
            <person name="Jarvis E.D."/>
        </authorList>
    </citation>
    <scope>NUCLEOTIDE SEQUENCE [LARGE SCALE GENOMIC DNA]</scope>
</reference>
<dbReference type="GO" id="GO:0005615">
    <property type="term" value="C:extracellular space"/>
    <property type="evidence" value="ECO:0007669"/>
    <property type="project" value="UniProtKB-KW"/>
</dbReference>
<dbReference type="PANTHER" id="PTHR12015">
    <property type="entry name" value="SMALL INDUCIBLE CYTOKINE A"/>
    <property type="match status" value="1"/>
</dbReference>
<evidence type="ECO:0000256" key="1">
    <source>
        <dbReference type="ARBA" id="ARBA00022514"/>
    </source>
</evidence>
<accession>A0AAY5EHR0</accession>
<reference evidence="5" key="3">
    <citation type="submission" date="2025-09" db="UniProtKB">
        <authorList>
            <consortium name="Ensembl"/>
        </authorList>
    </citation>
    <scope>IDENTIFICATION</scope>
</reference>